<reference evidence="6 7" key="1">
    <citation type="journal article" date="2013" name="Curr. Biol.">
        <title>The Genome of the Foraminiferan Reticulomyxa filosa.</title>
        <authorList>
            <person name="Glockner G."/>
            <person name="Hulsmann N."/>
            <person name="Schleicher M."/>
            <person name="Noegel A.A."/>
            <person name="Eichinger L."/>
            <person name="Gallinger C."/>
            <person name="Pawlowski J."/>
            <person name="Sierra R."/>
            <person name="Euteneuer U."/>
            <person name="Pillet L."/>
            <person name="Moustafa A."/>
            <person name="Platzer M."/>
            <person name="Groth M."/>
            <person name="Szafranski K."/>
            <person name="Schliwa M."/>
        </authorList>
    </citation>
    <scope>NUCLEOTIDE SEQUENCE [LARGE SCALE GENOMIC DNA]</scope>
</reference>
<keyword evidence="7" id="KW-1185">Reference proteome</keyword>
<protein>
    <recommendedName>
        <fullName evidence="5">MHD domain-containing protein</fullName>
    </recommendedName>
</protein>
<dbReference type="InterPro" id="IPR011012">
    <property type="entry name" value="Longin-like_dom_sf"/>
</dbReference>
<organism evidence="6 7">
    <name type="scientific">Reticulomyxa filosa</name>
    <dbReference type="NCBI Taxonomy" id="46433"/>
    <lineage>
        <taxon>Eukaryota</taxon>
        <taxon>Sar</taxon>
        <taxon>Rhizaria</taxon>
        <taxon>Retaria</taxon>
        <taxon>Foraminifera</taxon>
        <taxon>Monothalamids</taxon>
        <taxon>Reticulomyxidae</taxon>
        <taxon>Reticulomyxa</taxon>
    </lineage>
</organism>
<dbReference type="GO" id="GO:0030131">
    <property type="term" value="C:clathrin adaptor complex"/>
    <property type="evidence" value="ECO:0007669"/>
    <property type="project" value="InterPro"/>
</dbReference>
<dbReference type="SUPFAM" id="SSF49447">
    <property type="entry name" value="Second domain of Mu2 adaptin subunit (ap50) of ap2 adaptor"/>
    <property type="match status" value="1"/>
</dbReference>
<keyword evidence="4" id="KW-0472">Membrane</keyword>
<feature type="non-terminal residue" evidence="6">
    <location>
        <position position="248"/>
    </location>
</feature>
<dbReference type="Pfam" id="PF00928">
    <property type="entry name" value="Adap_comp_sub"/>
    <property type="match status" value="1"/>
</dbReference>
<evidence type="ECO:0000256" key="3">
    <source>
        <dbReference type="ARBA" id="ARBA00022927"/>
    </source>
</evidence>
<keyword evidence="3" id="KW-0653">Protein transport</keyword>
<dbReference type="InterPro" id="IPR028565">
    <property type="entry name" value="MHD"/>
</dbReference>
<dbReference type="Gene3D" id="2.60.40.1170">
    <property type="entry name" value="Mu homology domain, subdomain B"/>
    <property type="match status" value="1"/>
</dbReference>
<dbReference type="PRINTS" id="PR00314">
    <property type="entry name" value="CLATHRINADPT"/>
</dbReference>
<dbReference type="EMBL" id="ASPP01024041">
    <property type="protein sequence ID" value="ETO09485.1"/>
    <property type="molecule type" value="Genomic_DNA"/>
</dbReference>
<comment type="caution">
    <text evidence="6">The sequence shown here is derived from an EMBL/GenBank/DDBJ whole genome shotgun (WGS) entry which is preliminary data.</text>
</comment>
<dbReference type="SUPFAM" id="SSF64356">
    <property type="entry name" value="SNARE-like"/>
    <property type="match status" value="1"/>
</dbReference>
<dbReference type="Proteomes" id="UP000023152">
    <property type="component" value="Unassembled WGS sequence"/>
</dbReference>
<evidence type="ECO:0000259" key="5">
    <source>
        <dbReference type="PROSITE" id="PS51072"/>
    </source>
</evidence>
<dbReference type="GO" id="GO:0016192">
    <property type="term" value="P:vesicle-mediated transport"/>
    <property type="evidence" value="ECO:0007669"/>
    <property type="project" value="InterPro"/>
</dbReference>
<comment type="subcellular location">
    <subcellularLocation>
        <location evidence="1">Endomembrane system</location>
    </subcellularLocation>
</comment>
<dbReference type="Gene3D" id="3.30.450.60">
    <property type="match status" value="1"/>
</dbReference>
<sequence>MEYFSDNVTDQVLRENFALVYQLLDEIVVGGFPHTTEMNQLSDMISTPTFSQKIRDFTSGAFTVKGTLPPAFSNTKMPWRKPDCRYVTNEIKIDIIENIDAIIQANSTSNTTITSSISGQLLCTVKLSGEPDLNLCFNNPSKFGHLILHRCVRISRWQKEKVISFIPPDGRFTLLKFHLKDAGTLPVTVRPTINLSAKNSSVKITVEEHQTTGKVLDKLKIDIPFPPETNSFGLTANVGKVTTDEIAK</sequence>
<dbReference type="InterPro" id="IPR050431">
    <property type="entry name" value="Adaptor_comp_med_subunit"/>
</dbReference>
<evidence type="ECO:0000313" key="7">
    <source>
        <dbReference type="Proteomes" id="UP000023152"/>
    </source>
</evidence>
<dbReference type="PROSITE" id="PS51072">
    <property type="entry name" value="MHD"/>
    <property type="match status" value="1"/>
</dbReference>
<dbReference type="OMA" id="HYESDRT"/>
<feature type="domain" description="MHD" evidence="5">
    <location>
        <begin position="88"/>
        <end position="248"/>
    </location>
</feature>
<dbReference type="InterPro" id="IPR036168">
    <property type="entry name" value="AP2_Mu_C_sf"/>
</dbReference>
<keyword evidence="2" id="KW-0813">Transport</keyword>
<gene>
    <name evidence="6" type="ORF">RFI_27895</name>
</gene>
<dbReference type="OrthoDB" id="870at2759"/>
<name>X6M8Y6_RETFI</name>
<evidence type="ECO:0000313" key="6">
    <source>
        <dbReference type="EMBL" id="ETO09485.1"/>
    </source>
</evidence>
<evidence type="ECO:0000256" key="4">
    <source>
        <dbReference type="ARBA" id="ARBA00023136"/>
    </source>
</evidence>
<dbReference type="GO" id="GO:0012505">
    <property type="term" value="C:endomembrane system"/>
    <property type="evidence" value="ECO:0007669"/>
    <property type="project" value="UniProtKB-SubCell"/>
</dbReference>
<dbReference type="GO" id="GO:0006886">
    <property type="term" value="P:intracellular protein transport"/>
    <property type="evidence" value="ECO:0007669"/>
    <property type="project" value="InterPro"/>
</dbReference>
<proteinExistence type="predicted"/>
<dbReference type="AlphaFoldDB" id="X6M8Y6"/>
<dbReference type="InterPro" id="IPR001392">
    <property type="entry name" value="Clathrin_mu"/>
</dbReference>
<dbReference type="PANTHER" id="PTHR10529">
    <property type="entry name" value="AP COMPLEX SUBUNIT MU"/>
    <property type="match status" value="1"/>
</dbReference>
<accession>X6M8Y6</accession>
<evidence type="ECO:0000256" key="2">
    <source>
        <dbReference type="ARBA" id="ARBA00022448"/>
    </source>
</evidence>
<evidence type="ECO:0000256" key="1">
    <source>
        <dbReference type="ARBA" id="ARBA00004308"/>
    </source>
</evidence>